<evidence type="ECO:0000256" key="1">
    <source>
        <dbReference type="SAM" id="MobiDB-lite"/>
    </source>
</evidence>
<feature type="region of interest" description="Disordered" evidence="1">
    <location>
        <begin position="87"/>
        <end position="120"/>
    </location>
</feature>
<protein>
    <recommendedName>
        <fullName evidence="4">FYVE-type domain-containing protein</fullName>
    </recommendedName>
</protein>
<proteinExistence type="predicted"/>
<sequence length="449" mass="49869">MNTRRMDEISRVSSGCHGPSRQDLVQHAAAYALHQGEDVQHYREVSDACLAEVLAKYEEYLYQSERHIDERRWKTVKSRESVVVYKERSTSDADLRHKSGQDFGSSSSSSNSSGAAYHARHDPSTAVETVSIAPLSGPGAALAAGTKMPVLICTATMPGTLEDAMYGSYVDDAASFRRRSAYEQDLADDIGMLATFDRPSQTDPFQFMGVTWVLRSFPGLGAVVKPRDFLLLQRIGLSRTSRGELLGFTITQSVPHRDLPELSQHEIIRGKMSMCTIYRQMGDLVDVFVQMVMQPGGNALSFFMVQETATSIMSVGKPMDVAQKKKLFWLMRKNAVEASMAMPRSPSTRSSSASSSSSMQRRIQRHESDHCAACKKSLTRMFSTAGSYCQICQQRVCSKCSVTKKLVIDASEKTVVSRPFNFCLACTLTARSYSPLQVHAEELAQRNRR</sequence>
<evidence type="ECO:0000313" key="3">
    <source>
        <dbReference type="Proteomes" id="UP000434957"/>
    </source>
</evidence>
<dbReference type="Gene3D" id="3.30.40.10">
    <property type="entry name" value="Zinc/RING finger domain, C3HC4 (zinc finger)"/>
    <property type="match status" value="1"/>
</dbReference>
<dbReference type="InterPro" id="IPR052727">
    <property type="entry name" value="Rab4/Rab5_effector"/>
</dbReference>
<name>A0A6A4FEQ4_9STRA</name>
<dbReference type="InterPro" id="IPR013083">
    <property type="entry name" value="Znf_RING/FYVE/PHD"/>
</dbReference>
<reference evidence="2 3" key="1">
    <citation type="submission" date="2018-08" db="EMBL/GenBank/DDBJ databases">
        <title>Genomic investigation of the strawberry pathogen Phytophthora fragariae indicates pathogenicity is determined by transcriptional variation in three key races.</title>
        <authorList>
            <person name="Adams T.M."/>
            <person name="Armitage A.D."/>
            <person name="Sobczyk M.K."/>
            <person name="Bates H.J."/>
            <person name="Dunwell J.M."/>
            <person name="Nellist C.F."/>
            <person name="Harrison R.J."/>
        </authorList>
    </citation>
    <scope>NUCLEOTIDE SEQUENCE [LARGE SCALE GENOMIC DNA]</scope>
    <source>
        <strain evidence="2 3">SCRP333</strain>
    </source>
</reference>
<dbReference type="EMBL" id="QXFT01000481">
    <property type="protein sequence ID" value="KAE9342746.1"/>
    <property type="molecule type" value="Genomic_DNA"/>
</dbReference>
<dbReference type="AlphaFoldDB" id="A0A6A4FEQ4"/>
<evidence type="ECO:0000313" key="2">
    <source>
        <dbReference type="EMBL" id="KAE9342746.1"/>
    </source>
</evidence>
<dbReference type="InterPro" id="IPR011011">
    <property type="entry name" value="Znf_FYVE_PHD"/>
</dbReference>
<organism evidence="2 3">
    <name type="scientific">Phytophthora rubi</name>
    <dbReference type="NCBI Taxonomy" id="129364"/>
    <lineage>
        <taxon>Eukaryota</taxon>
        <taxon>Sar</taxon>
        <taxon>Stramenopiles</taxon>
        <taxon>Oomycota</taxon>
        <taxon>Peronosporomycetes</taxon>
        <taxon>Peronosporales</taxon>
        <taxon>Peronosporaceae</taxon>
        <taxon>Phytophthora</taxon>
    </lineage>
</organism>
<comment type="caution">
    <text evidence="2">The sequence shown here is derived from an EMBL/GenBank/DDBJ whole genome shotgun (WGS) entry which is preliminary data.</text>
</comment>
<dbReference type="PANTHER" id="PTHR13510">
    <property type="entry name" value="FYVE-FINGER-CONTAINING RAB5 EFFECTOR PROTEIN RABENOSYN-5-RELATED"/>
    <property type="match status" value="1"/>
</dbReference>
<dbReference type="SUPFAM" id="SSF57903">
    <property type="entry name" value="FYVE/PHD zinc finger"/>
    <property type="match status" value="1"/>
</dbReference>
<evidence type="ECO:0008006" key="4">
    <source>
        <dbReference type="Google" id="ProtNLM"/>
    </source>
</evidence>
<feature type="region of interest" description="Disordered" evidence="1">
    <location>
        <begin position="339"/>
        <end position="362"/>
    </location>
</feature>
<gene>
    <name evidence="2" type="ORF">PR003_g9313</name>
</gene>
<keyword evidence="3" id="KW-1185">Reference proteome</keyword>
<dbReference type="PANTHER" id="PTHR13510:SF44">
    <property type="entry name" value="RABENOSYN-5"/>
    <property type="match status" value="1"/>
</dbReference>
<dbReference type="Proteomes" id="UP000434957">
    <property type="component" value="Unassembled WGS sequence"/>
</dbReference>
<feature type="compositionally biased region" description="Basic and acidic residues" evidence="1">
    <location>
        <begin position="87"/>
        <end position="100"/>
    </location>
</feature>
<dbReference type="Gene3D" id="3.30.530.20">
    <property type="match status" value="1"/>
</dbReference>
<accession>A0A6A4FEQ4</accession>
<dbReference type="InterPro" id="IPR023393">
    <property type="entry name" value="START-like_dom_sf"/>
</dbReference>
<feature type="compositionally biased region" description="Low complexity" evidence="1">
    <location>
        <begin position="339"/>
        <end position="358"/>
    </location>
</feature>